<dbReference type="eggNOG" id="ENOG5033P18">
    <property type="taxonomic scope" value="Bacteria"/>
</dbReference>
<dbReference type="GeneID" id="92935238"/>
<evidence type="ECO:0000313" key="3">
    <source>
        <dbReference type="Proteomes" id="UP000001977"/>
    </source>
</evidence>
<evidence type="ECO:0000256" key="1">
    <source>
        <dbReference type="SAM" id="SignalP"/>
    </source>
</evidence>
<name>Q2L1A3_BORA1</name>
<feature type="chain" id="PRO_5004211883" evidence="1">
    <location>
        <begin position="21"/>
        <end position="154"/>
    </location>
</feature>
<protein>
    <submittedName>
        <fullName evidence="2">Lipoprotein</fullName>
    </submittedName>
</protein>
<dbReference type="Proteomes" id="UP000001977">
    <property type="component" value="Chromosome"/>
</dbReference>
<sequence length="154" mass="16521">MVLGSRITVFKQLMSWCAAALLLAGCAASGHNFNASKLSTLTPGQSTMEDTVRALGALPDQIYAHPYGGSVAMWRFMITFVPEGFYSRKEVRLQFGPDGRLVRMLDSTNILLEPWEREKLLGPAPAAPVLAPAVEAVPAVELIVIPGPGEGKAQ</sequence>
<organism evidence="2 3">
    <name type="scientific">Bordetella avium (strain 197N)</name>
    <dbReference type="NCBI Taxonomy" id="360910"/>
    <lineage>
        <taxon>Bacteria</taxon>
        <taxon>Pseudomonadati</taxon>
        <taxon>Pseudomonadota</taxon>
        <taxon>Betaproteobacteria</taxon>
        <taxon>Burkholderiales</taxon>
        <taxon>Alcaligenaceae</taxon>
        <taxon>Bordetella</taxon>
    </lineage>
</organism>
<dbReference type="EMBL" id="AM167904">
    <property type="protein sequence ID" value="CAJ49309.1"/>
    <property type="molecule type" value="Genomic_DNA"/>
</dbReference>
<dbReference type="RefSeq" id="WP_012417370.1">
    <property type="nucleotide sequence ID" value="NC_010645.1"/>
</dbReference>
<reference evidence="2 3" key="1">
    <citation type="journal article" date="2006" name="J. Bacteriol.">
        <title>Comparison of the genome sequence of the poultry pathogen Bordetella avium with those of B. bronchiseptica, B. pertussis, and B. parapertussis reveals extensive diversity in surface structures associated with host interaction.</title>
        <authorList>
            <person name="Sebaihia M."/>
            <person name="Preston A."/>
            <person name="Maskell D.J."/>
            <person name="Kuzmiak H."/>
            <person name="Connell T.D."/>
            <person name="King N.D."/>
            <person name="Orndorff P.E."/>
            <person name="Miyamoto D.M."/>
            <person name="Thomson N.R."/>
            <person name="Harris D."/>
            <person name="Goble A."/>
            <person name="Lord A."/>
            <person name="Murphy L."/>
            <person name="Quail M.A."/>
            <person name="Rutter S."/>
            <person name="Squares R."/>
            <person name="Squares S."/>
            <person name="Woodward J."/>
            <person name="Parkhill J."/>
            <person name="Temple L.M."/>
        </authorList>
    </citation>
    <scope>NUCLEOTIDE SEQUENCE [LARGE SCALE GENOMIC DNA]</scope>
    <source>
        <strain evidence="2 3">197N</strain>
    </source>
</reference>
<keyword evidence="1" id="KW-0732">Signal</keyword>
<dbReference type="STRING" id="360910.BAV1701"/>
<keyword evidence="3" id="KW-1185">Reference proteome</keyword>
<dbReference type="HOGENOM" id="CLU_1691647_0_0_4"/>
<dbReference type="OrthoDB" id="8686766at2"/>
<proteinExistence type="predicted"/>
<feature type="signal peptide" evidence="1">
    <location>
        <begin position="1"/>
        <end position="20"/>
    </location>
</feature>
<dbReference type="AlphaFoldDB" id="Q2L1A3"/>
<dbReference type="PROSITE" id="PS51257">
    <property type="entry name" value="PROKAR_LIPOPROTEIN"/>
    <property type="match status" value="1"/>
</dbReference>
<accession>Q2L1A3</accession>
<evidence type="ECO:0000313" key="2">
    <source>
        <dbReference type="EMBL" id="CAJ49309.1"/>
    </source>
</evidence>
<gene>
    <name evidence="2" type="ordered locus">BAV1701</name>
</gene>
<keyword evidence="2" id="KW-0449">Lipoprotein</keyword>
<dbReference type="KEGG" id="bav:BAV1701"/>